<protein>
    <recommendedName>
        <fullName evidence="1">DUF8198 domain-containing protein</fullName>
    </recommendedName>
</protein>
<evidence type="ECO:0000313" key="2">
    <source>
        <dbReference type="EMBL" id="SHE53067.1"/>
    </source>
</evidence>
<accession>A0A1M4U8Y9</accession>
<name>A0A1M4U8Y9_9GAMM</name>
<dbReference type="EMBL" id="FQUK01000007">
    <property type="protein sequence ID" value="SHE53067.1"/>
    <property type="molecule type" value="Genomic_DNA"/>
</dbReference>
<keyword evidence="3" id="KW-1185">Reference proteome</keyword>
<evidence type="ECO:0000259" key="1">
    <source>
        <dbReference type="Pfam" id="PF26621"/>
    </source>
</evidence>
<reference evidence="3" key="1">
    <citation type="submission" date="2016-11" db="EMBL/GenBank/DDBJ databases">
        <authorList>
            <person name="Varghese N."/>
            <person name="Submissions S."/>
        </authorList>
    </citation>
    <scope>NUCLEOTIDE SEQUENCE [LARGE SCALE GENOMIC DNA]</scope>
    <source>
        <strain evidence="3">DSM 14834</strain>
    </source>
</reference>
<dbReference type="Proteomes" id="UP000242857">
    <property type="component" value="Unassembled WGS sequence"/>
</dbReference>
<dbReference type="NCBIfam" id="NF047641">
    <property type="entry name" value="FFLEE_fam"/>
    <property type="match status" value="1"/>
</dbReference>
<dbReference type="InterPro" id="IPR058511">
    <property type="entry name" value="DUF8198"/>
</dbReference>
<organism evidence="2 3">
    <name type="scientific">Thermomonas hydrothermalis</name>
    <dbReference type="NCBI Taxonomy" id="213588"/>
    <lineage>
        <taxon>Bacteria</taxon>
        <taxon>Pseudomonadati</taxon>
        <taxon>Pseudomonadota</taxon>
        <taxon>Gammaproteobacteria</taxon>
        <taxon>Lysobacterales</taxon>
        <taxon>Lysobacteraceae</taxon>
        <taxon>Thermomonas</taxon>
    </lineage>
</organism>
<feature type="domain" description="DUF8198" evidence="1">
    <location>
        <begin position="33"/>
        <end position="244"/>
    </location>
</feature>
<dbReference type="InterPro" id="IPR058063">
    <property type="entry name" value="FFLEE_fam"/>
</dbReference>
<dbReference type="STRING" id="213588.SAMN02745204_00623"/>
<gene>
    <name evidence="2" type="ORF">SAMN02745204_00623</name>
</gene>
<evidence type="ECO:0000313" key="3">
    <source>
        <dbReference type="Proteomes" id="UP000242857"/>
    </source>
</evidence>
<sequence>MAGDPDTVTMTPRSTLRARLARRLALHQRLFDPRLEPRNALPWLKPLQRWQAARLERSFSVFLQDPSQRPAARFFLTDVYGDRDFRQRDADIARVMPMMQRLLPEPLLLTLADAIALAALSHAFDLRMAQALHDLAPVTATLDVPLYGQAYRQVGHPRLRAWQIALIDEVGSGLAAAVQMPGVARLLRLSRLPARAAGLGELQGFLERGFAAFVALGDARAFLDHIRVQETRTMQRLFAGAPDPFGFAGGVVSAWPEHQQP</sequence>
<dbReference type="Pfam" id="PF26621">
    <property type="entry name" value="DUF8198"/>
    <property type="match status" value="1"/>
</dbReference>
<dbReference type="AlphaFoldDB" id="A0A1M4U8Y9"/>
<proteinExistence type="predicted"/>